<dbReference type="Proteomes" id="UP000679307">
    <property type="component" value="Chromosome"/>
</dbReference>
<accession>A0ABX8ELY5</accession>
<feature type="transmembrane region" description="Helical" evidence="1">
    <location>
        <begin position="63"/>
        <end position="84"/>
    </location>
</feature>
<dbReference type="RefSeq" id="WP_214056904.1">
    <property type="nucleotide sequence ID" value="NZ_CP075371.1"/>
</dbReference>
<reference evidence="2 3" key="1">
    <citation type="submission" date="2021-05" db="EMBL/GenBank/DDBJ databases">
        <title>Complete genome of Nocardioides aquaticus KCTC 9944T isolated from meromictic and hypersaline Ekho Lake, Antarctica.</title>
        <authorList>
            <person name="Hwang K."/>
            <person name="Kim K.M."/>
            <person name="Choe H."/>
        </authorList>
    </citation>
    <scope>NUCLEOTIDE SEQUENCE [LARGE SCALE GENOMIC DNA]</scope>
    <source>
        <strain evidence="2 3">KCTC 9944</strain>
    </source>
</reference>
<dbReference type="EMBL" id="CP075371">
    <property type="protein sequence ID" value="QVT81538.1"/>
    <property type="molecule type" value="Genomic_DNA"/>
</dbReference>
<evidence type="ECO:0000313" key="2">
    <source>
        <dbReference type="EMBL" id="QVT81538.1"/>
    </source>
</evidence>
<evidence type="ECO:0000256" key="1">
    <source>
        <dbReference type="SAM" id="Phobius"/>
    </source>
</evidence>
<name>A0ABX8ELY5_9ACTN</name>
<sequence length="147" mass="14403">MTVLLVLGGLGLALILLSLVLGDVLDGALDALAGDVFSTAVIGAFVSAFGFGGAIAEGVGLPLPLSLGVGAGAGVLFGWIAVWLTRLVKDGGSDGTPTADDLVGRDGTVTSAIPADGFGSVRVLLGGHVVRVNARAAAPSRPAPRCT</sequence>
<proteinExistence type="predicted"/>
<dbReference type="InterPro" id="IPR012340">
    <property type="entry name" value="NA-bd_OB-fold"/>
</dbReference>
<keyword evidence="1" id="KW-1133">Transmembrane helix</keyword>
<feature type="transmembrane region" description="Helical" evidence="1">
    <location>
        <begin position="32"/>
        <end position="56"/>
    </location>
</feature>
<keyword evidence="3" id="KW-1185">Reference proteome</keyword>
<evidence type="ECO:0000313" key="3">
    <source>
        <dbReference type="Proteomes" id="UP000679307"/>
    </source>
</evidence>
<keyword evidence="1" id="KW-0472">Membrane</keyword>
<evidence type="ECO:0008006" key="4">
    <source>
        <dbReference type="Google" id="ProtNLM"/>
    </source>
</evidence>
<dbReference type="Gene3D" id="2.40.50.140">
    <property type="entry name" value="Nucleic acid-binding proteins"/>
    <property type="match status" value="1"/>
</dbReference>
<gene>
    <name evidence="2" type="ORF">ENKNEFLB_03948</name>
</gene>
<keyword evidence="1" id="KW-0812">Transmembrane</keyword>
<protein>
    <recommendedName>
        <fullName evidence="4">NfeD-like C-terminal domain-containing protein</fullName>
    </recommendedName>
</protein>
<organism evidence="2 3">
    <name type="scientific">Nocardioides aquaticus</name>
    <dbReference type="NCBI Taxonomy" id="160826"/>
    <lineage>
        <taxon>Bacteria</taxon>
        <taxon>Bacillati</taxon>
        <taxon>Actinomycetota</taxon>
        <taxon>Actinomycetes</taxon>
        <taxon>Propionibacteriales</taxon>
        <taxon>Nocardioidaceae</taxon>
        <taxon>Nocardioides</taxon>
    </lineage>
</organism>